<dbReference type="Gene3D" id="3.40.50.920">
    <property type="match status" value="1"/>
</dbReference>
<evidence type="ECO:0000313" key="8">
    <source>
        <dbReference type="EMBL" id="ROP36439.1"/>
    </source>
</evidence>
<dbReference type="Pfam" id="PF03894">
    <property type="entry name" value="XFP"/>
    <property type="match status" value="1"/>
</dbReference>
<dbReference type="PANTHER" id="PTHR31273:SF0">
    <property type="entry name" value="PHOSPHOKETOLASE-RELATED"/>
    <property type="match status" value="1"/>
</dbReference>
<dbReference type="SUPFAM" id="SSF52518">
    <property type="entry name" value="Thiamin diphosphate-binding fold (THDP-binding)"/>
    <property type="match status" value="2"/>
</dbReference>
<dbReference type="InterPro" id="IPR019790">
    <property type="entry name" value="Xul5P/Fru6P_PKetolase_CS"/>
</dbReference>
<organism evidence="8 9">
    <name type="scientific">Saccharothrix texasensis</name>
    <dbReference type="NCBI Taxonomy" id="103734"/>
    <lineage>
        <taxon>Bacteria</taxon>
        <taxon>Bacillati</taxon>
        <taxon>Actinomycetota</taxon>
        <taxon>Actinomycetes</taxon>
        <taxon>Pseudonocardiales</taxon>
        <taxon>Pseudonocardiaceae</taxon>
        <taxon>Saccharothrix</taxon>
    </lineage>
</organism>
<protein>
    <recommendedName>
        <fullName evidence="5">Probable phosphoketolase</fullName>
        <ecNumber evidence="5">4.1.2.-</ecNumber>
    </recommendedName>
</protein>
<name>A0A3N1H1T8_9PSEU</name>
<reference evidence="8 9" key="1">
    <citation type="submission" date="2018-11" db="EMBL/GenBank/DDBJ databases">
        <title>Sequencing the genomes of 1000 actinobacteria strains.</title>
        <authorList>
            <person name="Klenk H.-P."/>
        </authorList>
    </citation>
    <scope>NUCLEOTIDE SEQUENCE [LARGE SCALE GENOMIC DNA]</scope>
    <source>
        <strain evidence="8 9">DSM 44231</strain>
    </source>
</reference>
<dbReference type="Pfam" id="PF09363">
    <property type="entry name" value="XFP_C"/>
    <property type="match status" value="1"/>
</dbReference>
<dbReference type="PIRSF" id="PIRSF017245">
    <property type="entry name" value="Phosphoketolase"/>
    <property type="match status" value="1"/>
</dbReference>
<dbReference type="HAMAP" id="MF_01403">
    <property type="entry name" value="Phosphoketolase"/>
    <property type="match status" value="1"/>
</dbReference>
<dbReference type="PROSITE" id="PS60003">
    <property type="entry name" value="PHOSPHOKETOLASE_2"/>
    <property type="match status" value="1"/>
</dbReference>
<dbReference type="AlphaFoldDB" id="A0A3N1H1T8"/>
<dbReference type="InterPro" id="IPR029061">
    <property type="entry name" value="THDP-binding"/>
</dbReference>
<comment type="caution">
    <text evidence="8">The sequence shown here is derived from an EMBL/GenBank/DDBJ whole genome shotgun (WGS) entry which is preliminary data.</text>
</comment>
<dbReference type="Gene3D" id="3.40.50.970">
    <property type="match status" value="2"/>
</dbReference>
<dbReference type="GO" id="GO:0000287">
    <property type="term" value="F:magnesium ion binding"/>
    <property type="evidence" value="ECO:0007669"/>
    <property type="project" value="UniProtKB-ARBA"/>
</dbReference>
<evidence type="ECO:0000256" key="1">
    <source>
        <dbReference type="ARBA" id="ARBA00001964"/>
    </source>
</evidence>
<evidence type="ECO:0000256" key="4">
    <source>
        <dbReference type="ARBA" id="ARBA00023239"/>
    </source>
</evidence>
<keyword evidence="4 5" id="KW-0456">Lyase</keyword>
<feature type="domain" description="Xylulose 5-phosphate/Fructose 6-phosphate phosphoketolase C-terminal" evidence="6">
    <location>
        <begin position="604"/>
        <end position="804"/>
    </location>
</feature>
<feature type="domain" description="Xylulose 5-phosphate/Fructose 6-phosphate phosphoketolase N-terminal" evidence="7">
    <location>
        <begin position="36"/>
        <end position="389"/>
    </location>
</feature>
<accession>A0A3N1H1T8</accession>
<dbReference type="GO" id="GO:0016832">
    <property type="term" value="F:aldehyde-lyase activity"/>
    <property type="evidence" value="ECO:0007669"/>
    <property type="project" value="UniProtKB-UniRule"/>
</dbReference>
<evidence type="ECO:0000256" key="2">
    <source>
        <dbReference type="ARBA" id="ARBA00005623"/>
    </source>
</evidence>
<evidence type="ECO:0000259" key="7">
    <source>
        <dbReference type="Pfam" id="PF09364"/>
    </source>
</evidence>
<dbReference type="FunFam" id="3.40.50.970:FF:000091">
    <property type="entry name" value="Xylulose-5-phosphate/fructose-6-phosphate phosphoketolase"/>
    <property type="match status" value="1"/>
</dbReference>
<dbReference type="InterPro" id="IPR023962">
    <property type="entry name" value="Phosphoketolase"/>
</dbReference>
<dbReference type="GO" id="GO:0005975">
    <property type="term" value="P:carbohydrate metabolic process"/>
    <property type="evidence" value="ECO:0007669"/>
    <property type="project" value="InterPro"/>
</dbReference>
<dbReference type="NCBIfam" id="NF003621">
    <property type="entry name" value="PRK05261.1-6"/>
    <property type="match status" value="1"/>
</dbReference>
<dbReference type="PANTHER" id="PTHR31273">
    <property type="entry name" value="PHOSPHOKETOLASE-RELATED"/>
    <property type="match status" value="1"/>
</dbReference>
<dbReference type="InterPro" id="IPR019789">
    <property type="entry name" value="Xul5P/Fru6P_PKetolase_ThDP_BS"/>
</dbReference>
<dbReference type="InterPro" id="IPR018969">
    <property type="entry name" value="Xul5P/Fru6P_PKetolase_C"/>
</dbReference>
<evidence type="ECO:0000256" key="3">
    <source>
        <dbReference type="ARBA" id="ARBA00023052"/>
    </source>
</evidence>
<dbReference type="EC" id="4.1.2.-" evidence="5"/>
<dbReference type="InterPro" id="IPR009014">
    <property type="entry name" value="Transketo_C/PFOR_II"/>
</dbReference>
<dbReference type="InterPro" id="IPR005593">
    <property type="entry name" value="Xul5P/Fru6P_PKetolase"/>
</dbReference>
<keyword evidence="9" id="KW-1185">Reference proteome</keyword>
<dbReference type="NCBIfam" id="NF003617">
    <property type="entry name" value="PRK05261.1-2"/>
    <property type="match status" value="1"/>
</dbReference>
<comment type="similarity">
    <text evidence="2 5">Belongs to the XFP family.</text>
</comment>
<evidence type="ECO:0000313" key="9">
    <source>
        <dbReference type="Proteomes" id="UP000268727"/>
    </source>
</evidence>
<sequence length="805" mass="88961">MHAPDLPPVASATALEFRTPVIGASVGTMPSTERTADDLDLLDAYWRAANYLSVGQIYLLDNPLLREPLLPGHVKPRLLGHWGTTPGLNLLYAHMNRAIRQRDLNALYVTGPGHGGPGLVANAYLEGTYSEVYSGIGEDLAGLRALFRQFSFPGGIPSHVAPETPGSIHEGGELGYALLHAYGAVFDNPDLLALCVVGDGEAETGPLAASWHSNKFLDPTRDGVVLPVLHLNGYKIANPTVLSRIPDDELASLLRGYGHTPHFVVGDEPKAVHEQLAATLDRALDEIAEMKGSTRRPPWPVIVLRTPKGWTGPREVDGKRVEGTFHAHQVPLPATRTDAGHRAQLEEWLRGYRPEELFDDDGRLVPELRALAPTGDRRMSANPHTNGGRVLRELKMPDFREHAVTVARPAVESSEATKVLGAFLRDVVRGNPDNFLVMGPDEVASNRLSALFEVTGRKWQADTVPGDEHLAPDGRVLEVLSEHLCQGWLEGYLLTGRHGLFTSYEAFIHIVDSMLNQHAKWLKTTRAIPWRAPLASLNYLLSSHVWRQDHNGFSHQDPGFLDHVVNKKAEIVRVYLPPDTNTLLSVADHCLRSKHYVNVIVAGKQPALTYLDMPDAIAHCTRGLGIWDWAGTTEGEPDVVLACAGDIPTLETLAAAKLLREHLPDLKVRVVNVVDLMRLQPDTEHPHGLPDRDFDALFTEDKPVIFAFHGYPWLIHRLTYRRANHLNLHVRGYKEEGTTTTPFDMVMLNDLDRFHLVMDVIDRVPSLGGAAASLRQRMADARLAALQHTREYGEDDPAIAGWTWA</sequence>
<evidence type="ECO:0000256" key="5">
    <source>
        <dbReference type="HAMAP-Rule" id="MF_01403"/>
    </source>
</evidence>
<dbReference type="EMBL" id="RJKM01000001">
    <property type="protein sequence ID" value="ROP36439.1"/>
    <property type="molecule type" value="Genomic_DNA"/>
</dbReference>
<dbReference type="PROSITE" id="PS60002">
    <property type="entry name" value="PHOSPHOKETOLASE_1"/>
    <property type="match status" value="1"/>
</dbReference>
<gene>
    <name evidence="8" type="ORF">EDD40_1707</name>
</gene>
<comment type="cofactor">
    <cofactor evidence="1 5">
        <name>thiamine diphosphate</name>
        <dbReference type="ChEBI" id="CHEBI:58937"/>
    </cofactor>
</comment>
<proteinExistence type="inferred from homology"/>
<dbReference type="Pfam" id="PF09364">
    <property type="entry name" value="XFP_N"/>
    <property type="match status" value="1"/>
</dbReference>
<dbReference type="NCBIfam" id="NF003619">
    <property type="entry name" value="PRK05261.1-4"/>
    <property type="match status" value="1"/>
</dbReference>
<dbReference type="CDD" id="cd02011">
    <property type="entry name" value="TPP_PK"/>
    <property type="match status" value="1"/>
</dbReference>
<dbReference type="Proteomes" id="UP000268727">
    <property type="component" value="Unassembled WGS sequence"/>
</dbReference>
<keyword evidence="3 5" id="KW-0786">Thiamine pyrophosphate</keyword>
<evidence type="ECO:0000259" key="6">
    <source>
        <dbReference type="Pfam" id="PF09363"/>
    </source>
</evidence>
<dbReference type="InterPro" id="IPR018970">
    <property type="entry name" value="Xul5P/Fru6P_PKetolase_N"/>
</dbReference>